<dbReference type="InterPro" id="IPR052173">
    <property type="entry name" value="Beta-lactam_resp_regulator"/>
</dbReference>
<dbReference type="Gene3D" id="3.30.2010.10">
    <property type="entry name" value="Metalloproteases ('zincins'), catalytic domain"/>
    <property type="match status" value="1"/>
</dbReference>
<feature type="transmembrane region" description="Helical" evidence="1">
    <location>
        <begin position="7"/>
        <end position="28"/>
    </location>
</feature>
<dbReference type="PANTHER" id="PTHR34978">
    <property type="entry name" value="POSSIBLE SENSOR-TRANSDUCER PROTEIN BLAR"/>
    <property type="match status" value="1"/>
</dbReference>
<accession>A0A2W1LBD6</accession>
<dbReference type="InterPro" id="IPR008756">
    <property type="entry name" value="Peptidase_M56"/>
</dbReference>
<comment type="caution">
    <text evidence="3">The sequence shown here is derived from an EMBL/GenBank/DDBJ whole genome shotgun (WGS) entry which is preliminary data.</text>
</comment>
<name>A0A2W1LBD6_9BACL</name>
<sequence length="289" mass="32809">MLIRRHGSFACIILIGVAVYSLMGFILLKDWITIRPEWGWLNWFHEAVQARSLAYKGTVLLLQFMVLVIVARTVWFALHLLLSHRRSMNRLLAGTPDLTQYNIPPSVKKVLSYPVTIIHSENLSAFAEGWFRPRIVVSTGLLSTFEPEELKAVMLHEQYHCRHRDPLRLYMVKVLGRSLRCVPMLQGLVDYYIIWDELCADRYVLRHMLSPEGLAGVLLKWSASGRSEQPVIGAAAAAHFAPTAMNYRILQLLEPGRKLDVPLLKLWKAAATAAGLLFLFMMSIDVCGL</sequence>
<protein>
    <recommendedName>
        <fullName evidence="2">Peptidase M56 domain-containing protein</fullName>
    </recommendedName>
</protein>
<dbReference type="PANTHER" id="PTHR34978:SF3">
    <property type="entry name" value="SLR0241 PROTEIN"/>
    <property type="match status" value="1"/>
</dbReference>
<keyword evidence="1" id="KW-0472">Membrane</keyword>
<dbReference type="RefSeq" id="WP_111146337.1">
    <property type="nucleotide sequence ID" value="NZ_QKRB01000042.1"/>
</dbReference>
<keyword evidence="1" id="KW-0812">Transmembrane</keyword>
<evidence type="ECO:0000256" key="1">
    <source>
        <dbReference type="SAM" id="Phobius"/>
    </source>
</evidence>
<dbReference type="Proteomes" id="UP000249522">
    <property type="component" value="Unassembled WGS sequence"/>
</dbReference>
<reference evidence="3 4" key="1">
    <citation type="submission" date="2018-06" db="EMBL/GenBank/DDBJ databases">
        <title>Paenibacillus imtechensis sp. nov.</title>
        <authorList>
            <person name="Pinnaka A.K."/>
            <person name="Singh H."/>
            <person name="Kaur M."/>
        </authorList>
    </citation>
    <scope>NUCLEOTIDE SEQUENCE [LARGE SCALE GENOMIC DNA]</scope>
    <source>
        <strain evidence="3 4">SMB1</strain>
    </source>
</reference>
<dbReference type="CDD" id="cd07326">
    <property type="entry name" value="M56_BlaR1_MecR1_like"/>
    <property type="match status" value="1"/>
</dbReference>
<gene>
    <name evidence="3" type="ORF">DNH61_09015</name>
</gene>
<dbReference type="OrthoDB" id="2448482at2"/>
<organism evidence="3 4">
    <name type="scientific">Paenibacillus sambharensis</name>
    <dbReference type="NCBI Taxonomy" id="1803190"/>
    <lineage>
        <taxon>Bacteria</taxon>
        <taxon>Bacillati</taxon>
        <taxon>Bacillota</taxon>
        <taxon>Bacilli</taxon>
        <taxon>Bacillales</taxon>
        <taxon>Paenibacillaceae</taxon>
        <taxon>Paenibacillus</taxon>
    </lineage>
</organism>
<evidence type="ECO:0000313" key="3">
    <source>
        <dbReference type="EMBL" id="PZD96049.1"/>
    </source>
</evidence>
<dbReference type="Pfam" id="PF05569">
    <property type="entry name" value="Peptidase_M56"/>
    <property type="match status" value="1"/>
</dbReference>
<feature type="transmembrane region" description="Helical" evidence="1">
    <location>
        <begin position="60"/>
        <end position="82"/>
    </location>
</feature>
<keyword evidence="4" id="KW-1185">Reference proteome</keyword>
<dbReference type="EMBL" id="QKRB01000042">
    <property type="protein sequence ID" value="PZD96049.1"/>
    <property type="molecule type" value="Genomic_DNA"/>
</dbReference>
<feature type="transmembrane region" description="Helical" evidence="1">
    <location>
        <begin position="266"/>
        <end position="284"/>
    </location>
</feature>
<keyword evidence="1" id="KW-1133">Transmembrane helix</keyword>
<feature type="domain" description="Peptidase M56" evidence="2">
    <location>
        <begin position="57"/>
        <end position="233"/>
    </location>
</feature>
<evidence type="ECO:0000313" key="4">
    <source>
        <dbReference type="Proteomes" id="UP000249522"/>
    </source>
</evidence>
<dbReference type="AlphaFoldDB" id="A0A2W1LBD6"/>
<evidence type="ECO:0000259" key="2">
    <source>
        <dbReference type="Pfam" id="PF05569"/>
    </source>
</evidence>
<proteinExistence type="predicted"/>